<accession>A0A0C9U669</accession>
<feature type="compositionally biased region" description="Low complexity" evidence="1">
    <location>
        <begin position="83"/>
        <end position="106"/>
    </location>
</feature>
<evidence type="ECO:0000313" key="3">
    <source>
        <dbReference type="EMBL" id="KIJ29784.1"/>
    </source>
</evidence>
<gene>
    <name evidence="3" type="ORF">M422DRAFT_268736</name>
</gene>
<feature type="compositionally biased region" description="Polar residues" evidence="1">
    <location>
        <begin position="107"/>
        <end position="133"/>
    </location>
</feature>
<feature type="region of interest" description="Disordered" evidence="1">
    <location>
        <begin position="33"/>
        <end position="152"/>
    </location>
</feature>
<dbReference type="HOGENOM" id="CLU_984092_0_0_1"/>
<evidence type="ECO:0000256" key="2">
    <source>
        <dbReference type="SAM" id="SignalP"/>
    </source>
</evidence>
<proteinExistence type="predicted"/>
<dbReference type="EMBL" id="KN837275">
    <property type="protein sequence ID" value="KIJ29784.1"/>
    <property type="molecule type" value="Genomic_DNA"/>
</dbReference>
<reference evidence="3 4" key="1">
    <citation type="submission" date="2014-06" db="EMBL/GenBank/DDBJ databases">
        <title>Evolutionary Origins and Diversification of the Mycorrhizal Mutualists.</title>
        <authorList>
            <consortium name="DOE Joint Genome Institute"/>
            <consortium name="Mycorrhizal Genomics Consortium"/>
            <person name="Kohler A."/>
            <person name="Kuo A."/>
            <person name="Nagy L.G."/>
            <person name="Floudas D."/>
            <person name="Copeland A."/>
            <person name="Barry K.W."/>
            <person name="Cichocki N."/>
            <person name="Veneault-Fourrey C."/>
            <person name="LaButti K."/>
            <person name="Lindquist E.A."/>
            <person name="Lipzen A."/>
            <person name="Lundell T."/>
            <person name="Morin E."/>
            <person name="Murat C."/>
            <person name="Riley R."/>
            <person name="Ohm R."/>
            <person name="Sun H."/>
            <person name="Tunlid A."/>
            <person name="Henrissat B."/>
            <person name="Grigoriev I.V."/>
            <person name="Hibbett D.S."/>
            <person name="Martin F."/>
        </authorList>
    </citation>
    <scope>NUCLEOTIDE SEQUENCE [LARGE SCALE GENOMIC DNA]</scope>
    <source>
        <strain evidence="3 4">SS14</strain>
    </source>
</reference>
<feature type="compositionally biased region" description="Basic residues" evidence="1">
    <location>
        <begin position="264"/>
        <end position="274"/>
    </location>
</feature>
<organism evidence="3 4">
    <name type="scientific">Sphaerobolus stellatus (strain SS14)</name>
    <dbReference type="NCBI Taxonomy" id="990650"/>
    <lineage>
        <taxon>Eukaryota</taxon>
        <taxon>Fungi</taxon>
        <taxon>Dikarya</taxon>
        <taxon>Basidiomycota</taxon>
        <taxon>Agaricomycotina</taxon>
        <taxon>Agaricomycetes</taxon>
        <taxon>Phallomycetidae</taxon>
        <taxon>Geastrales</taxon>
        <taxon>Sphaerobolaceae</taxon>
        <taxon>Sphaerobolus</taxon>
    </lineage>
</organism>
<feature type="compositionally biased region" description="Polar residues" evidence="1">
    <location>
        <begin position="33"/>
        <end position="53"/>
    </location>
</feature>
<feature type="compositionally biased region" description="Polar residues" evidence="1">
    <location>
        <begin position="64"/>
        <end position="73"/>
    </location>
</feature>
<dbReference type="Proteomes" id="UP000054279">
    <property type="component" value="Unassembled WGS sequence"/>
</dbReference>
<feature type="compositionally biased region" description="Low complexity" evidence="1">
    <location>
        <begin position="214"/>
        <end position="224"/>
    </location>
</feature>
<name>A0A0C9U669_SPHS4</name>
<protein>
    <submittedName>
        <fullName evidence="3">Uncharacterized protein</fullName>
    </submittedName>
</protein>
<evidence type="ECO:0000256" key="1">
    <source>
        <dbReference type="SAM" id="MobiDB-lite"/>
    </source>
</evidence>
<evidence type="ECO:0000313" key="4">
    <source>
        <dbReference type="Proteomes" id="UP000054279"/>
    </source>
</evidence>
<keyword evidence="2" id="KW-0732">Signal</keyword>
<keyword evidence="4" id="KW-1185">Reference proteome</keyword>
<feature type="region of interest" description="Disordered" evidence="1">
    <location>
        <begin position="192"/>
        <end position="283"/>
    </location>
</feature>
<dbReference type="AlphaFoldDB" id="A0A0C9U669"/>
<feature type="compositionally biased region" description="Low complexity" evidence="1">
    <location>
        <begin position="139"/>
        <end position="152"/>
    </location>
</feature>
<sequence>MKLNISVFLVVLPFILSALAIPLKVRAVARSTTRLASSDNPSVMSVSGNSLDPSVTLEGEDVSAVNSTSVDDSQNSEDDSDTSLDTGGSTDDSSDLGSDSSSKSTDVNGASTDITGNGNSTDISATTSNSTDIVGSGNITDSSGASSTDIASSGNSTDLGIFGDLLSQADPAMVSALRQAIDVLDDQWNGFAGNTTDSSSAQDGSEGGSDATGDANTAGSTDSADSADDGSESAESSNMTDDGSEDDCETSANMTAAIGSAVSSKRRSLPKIRRSFLSFDDSQ</sequence>
<feature type="compositionally biased region" description="Polar residues" evidence="1">
    <location>
        <begin position="192"/>
        <end position="203"/>
    </location>
</feature>
<feature type="chain" id="PRO_5002204575" evidence="2">
    <location>
        <begin position="21"/>
        <end position="283"/>
    </location>
</feature>
<feature type="signal peptide" evidence="2">
    <location>
        <begin position="1"/>
        <end position="20"/>
    </location>
</feature>